<feature type="compositionally biased region" description="Pro residues" evidence="1">
    <location>
        <begin position="1072"/>
        <end position="1102"/>
    </location>
</feature>
<name>A0A5K7X394_9BACT</name>
<proteinExistence type="predicted"/>
<dbReference type="EMBL" id="AP021861">
    <property type="protein sequence ID" value="BBO30970.1"/>
    <property type="molecule type" value="Genomic_DNA"/>
</dbReference>
<feature type="compositionally biased region" description="Pro residues" evidence="1">
    <location>
        <begin position="1046"/>
        <end position="1055"/>
    </location>
</feature>
<evidence type="ECO:0000259" key="2">
    <source>
        <dbReference type="Pfam" id="PF12770"/>
    </source>
</evidence>
<feature type="compositionally biased region" description="Low complexity" evidence="1">
    <location>
        <begin position="1024"/>
        <end position="1045"/>
    </location>
</feature>
<evidence type="ECO:0000313" key="3">
    <source>
        <dbReference type="EMBL" id="BBO30970.1"/>
    </source>
</evidence>
<evidence type="ECO:0000313" key="4">
    <source>
        <dbReference type="Proteomes" id="UP000326837"/>
    </source>
</evidence>
<reference evidence="4" key="1">
    <citation type="submission" date="2019-10" db="EMBL/GenBank/DDBJ databases">
        <title>Lacipirellula parvula gen. nov., sp. nov., representing a lineage of planctomycetes widespread in freshwater anoxic habitats, and description of the family Lacipirellulaceae.</title>
        <authorList>
            <person name="Dedysh S.N."/>
            <person name="Kulichevskaya I.S."/>
            <person name="Beletsky A.V."/>
            <person name="Rakitin A.L."/>
            <person name="Mardanov A.V."/>
            <person name="Ivanova A.A."/>
            <person name="Saltykova V.X."/>
            <person name="Rijpstra W.I.C."/>
            <person name="Sinninghe Damste J.S."/>
            <person name="Ravin N.V."/>
        </authorList>
    </citation>
    <scope>NUCLEOTIDE SEQUENCE [LARGE SCALE GENOMIC DNA]</scope>
    <source>
        <strain evidence="4">PX69</strain>
    </source>
</reference>
<dbReference type="KEGG" id="lpav:PLANPX_0582"/>
<feature type="domain" description="CHAT" evidence="2">
    <location>
        <begin position="915"/>
        <end position="1006"/>
    </location>
</feature>
<dbReference type="Pfam" id="PF12770">
    <property type="entry name" value="CHAT"/>
    <property type="match status" value="1"/>
</dbReference>
<sequence length="1120" mass="120187">MEAGRLGPGTEKTIMQASASGLKLAPWTVLAAIMIAASSRTAQAQLGDTIPSRAYYNGIDELYRGNLRDAQRTFTRSFTGSVKTLGPTGTIRWIDAICYHAMLGETLYHWGQPQLALQQFDQACTLFLQYPRWMMRVQFNPQINADASLTRVVIPWGVPQRRFVPGKYPTTLPISQGQVDASQQIQQGGVVQAPQLWPVDVVEVVRCTALALRRRNEILGPLGPHDAISKNVAAALARGGHPPNHWSGAWTDVLYGIALVGVGDREQAQQRLERGMLVAGQFDHPLTCVALLEQGRLALDQGDAAAAADFFTEASYSAYLFRDVGLVDDALRNRELARFAAGVVDPNQPLVNAAAWARRERYDLISARLSLSMADELLTAGDVKNAAVALTAGVALLRDARTGILGNYAQYLDARLQFAQGRGSADAAMATAITGQQKISHQLFQIGLANRMFDDQTLPMRSASSIYEVLLSDPRPIDVMTRPIETIAAAATAQPQAFDRWILAAIDRKNIAAVLEVTDFAKRRRFHSNLAWGGRLAALRDVALAPVNRLTPQQHQQQTEIFARYPALADAAAEAARLQQQLSAAWTPGADEAAMKRLPRLWSDYGDAVARREDIIANVGLARMPADVSFPPTMAPIDFQSNLQPGKALLVFHDTPDGMLAILLTNKAVTNWNLGPSSRLGGQVSEFLRAIGNVDANHEVPVEELASDKWQASSAELYKAIFTGASIDPAALKELIVIPDGVLWYVPFEALIAKVDSQPKLLSEIATIRYAPTAALAFSFDGSWRRIQRTGLVAGAMIPGDEPEQEKEALAALQEAIPGPMPLTTPAPAATPLLATLLDALVVLDEIDALGADPLSWSPLPIDRVAQQGFLDQWMAIPGDGPQRILLPGMHTAAERGGKASRRRRGGDDAVAPGDELFFASCGLMSAGADTLLLSRWRVGGQTTLDLVREFIQDLPHNAAASAWQRSVQLIRETPVDPAAELRVKEGKEPVEFTAKHPFFWAGYLVVDAGWRPVEQEDPAIDPAAAAAAGQPAAGAPAAGAAPAQPSAPAPPSPTAPGAVPDQPMKEADPTAPLPAPAPVPIKPTPLPPKEGEAPTPPPATPKPEGKPGPGSLPPLEEPK</sequence>
<feature type="region of interest" description="Disordered" evidence="1">
    <location>
        <begin position="1024"/>
        <end position="1120"/>
    </location>
</feature>
<dbReference type="AlphaFoldDB" id="A0A5K7X394"/>
<organism evidence="3 4">
    <name type="scientific">Lacipirellula parvula</name>
    <dbReference type="NCBI Taxonomy" id="2650471"/>
    <lineage>
        <taxon>Bacteria</taxon>
        <taxon>Pseudomonadati</taxon>
        <taxon>Planctomycetota</taxon>
        <taxon>Planctomycetia</taxon>
        <taxon>Pirellulales</taxon>
        <taxon>Lacipirellulaceae</taxon>
        <taxon>Lacipirellula</taxon>
    </lineage>
</organism>
<keyword evidence="4" id="KW-1185">Reference proteome</keyword>
<evidence type="ECO:0000256" key="1">
    <source>
        <dbReference type="SAM" id="MobiDB-lite"/>
    </source>
</evidence>
<dbReference type="Proteomes" id="UP000326837">
    <property type="component" value="Chromosome"/>
</dbReference>
<protein>
    <recommendedName>
        <fullName evidence="2">CHAT domain-containing protein</fullName>
    </recommendedName>
</protein>
<gene>
    <name evidence="3" type="ORF">PLANPX_0582</name>
</gene>
<dbReference type="InterPro" id="IPR024983">
    <property type="entry name" value="CHAT_dom"/>
</dbReference>
<accession>A0A5K7X394</accession>